<dbReference type="Proteomes" id="UP000460718">
    <property type="component" value="Unassembled WGS sequence"/>
</dbReference>
<dbReference type="EMBL" id="QXFW01000661">
    <property type="protein sequence ID" value="KAE9006052.1"/>
    <property type="molecule type" value="Genomic_DNA"/>
</dbReference>
<evidence type="ECO:0000313" key="5">
    <source>
        <dbReference type="EMBL" id="KAE9223418.1"/>
    </source>
</evidence>
<dbReference type="Proteomes" id="UP000440367">
    <property type="component" value="Unassembled WGS sequence"/>
</dbReference>
<evidence type="ECO:0000313" key="7">
    <source>
        <dbReference type="EMBL" id="KAE9249223.1"/>
    </source>
</evidence>
<evidence type="ECO:0000313" key="15">
    <source>
        <dbReference type="Proteomes" id="UP000476176"/>
    </source>
</evidence>
<evidence type="ECO:0000313" key="6">
    <source>
        <dbReference type="EMBL" id="KAE9231540.1"/>
    </source>
</evidence>
<dbReference type="OrthoDB" id="10273705at2759"/>
<dbReference type="EMBL" id="QXGE01000128">
    <property type="protein sequence ID" value="KAE9323469.1"/>
    <property type="molecule type" value="Genomic_DNA"/>
</dbReference>
<comment type="caution">
    <text evidence="7">The sequence shown here is derived from an EMBL/GenBank/DDBJ whole genome shotgun (WGS) entry which is preliminary data.</text>
</comment>
<evidence type="ECO:0000313" key="1">
    <source>
        <dbReference type="EMBL" id="KAE8943257.1"/>
    </source>
</evidence>
<dbReference type="Proteomes" id="UP000440732">
    <property type="component" value="Unassembled WGS sequence"/>
</dbReference>
<evidence type="ECO:0000313" key="16">
    <source>
        <dbReference type="Proteomes" id="UP000488956"/>
    </source>
</evidence>
<gene>
    <name evidence="8" type="ORF">PF001_g3904</name>
    <name evidence="7" type="ORF">PF002_g5407</name>
    <name evidence="6" type="ORF">PF004_g10183</name>
    <name evidence="5" type="ORF">PF005_g6307</name>
    <name evidence="4" type="ORF">PF006_g5355</name>
    <name evidence="1" type="ORF">PF009_g7010</name>
    <name evidence="3" type="ORF">PF010_g5784</name>
    <name evidence="2" type="ORF">PF011_g11769</name>
</gene>
<sequence>MNHLLQKAILFYLADVLGLKSKNAQYGLLEKTKKRPKTPILVCHYIDDR</sequence>
<dbReference type="Proteomes" id="UP000437068">
    <property type="component" value="Unassembled WGS sequence"/>
</dbReference>
<evidence type="ECO:0000313" key="3">
    <source>
        <dbReference type="EMBL" id="KAE9125026.1"/>
    </source>
</evidence>
<evidence type="ECO:0000313" key="11">
    <source>
        <dbReference type="Proteomes" id="UP000437068"/>
    </source>
</evidence>
<dbReference type="EMBL" id="QXGB01000232">
    <property type="protein sequence ID" value="KAE9223418.1"/>
    <property type="molecule type" value="Genomic_DNA"/>
</dbReference>
<dbReference type="Proteomes" id="UP000488956">
    <property type="component" value="Unassembled WGS sequence"/>
</dbReference>
<dbReference type="AlphaFoldDB" id="A0A6A4A6K2"/>
<evidence type="ECO:0000313" key="2">
    <source>
        <dbReference type="EMBL" id="KAE9006052.1"/>
    </source>
</evidence>
<reference evidence="9 10" key="1">
    <citation type="submission" date="2018-08" db="EMBL/GenBank/DDBJ databases">
        <title>Genomic investigation of the strawberry pathogen Phytophthora fragariae indicates pathogenicity is determined by transcriptional variation in three key races.</title>
        <authorList>
            <person name="Adams T.M."/>
            <person name="Armitage A.D."/>
            <person name="Sobczyk M.K."/>
            <person name="Bates H.J."/>
            <person name="Dunwell J.M."/>
            <person name="Nellist C.F."/>
            <person name="Harrison R.J."/>
        </authorList>
    </citation>
    <scope>NUCLEOTIDE SEQUENCE [LARGE SCALE GENOMIC DNA]</scope>
    <source>
        <strain evidence="8 11">A4</strain>
        <strain evidence="7 12">BC-1</strain>
        <strain evidence="6 15">BC-23</strain>
        <strain evidence="5 10">NOV-27</strain>
        <strain evidence="4 13">NOV-5</strain>
        <strain evidence="1 9">NOV-9</strain>
        <strain evidence="3 16">ONT-3</strain>
        <strain evidence="2 14">SCRP245</strain>
    </source>
</reference>
<keyword evidence="10" id="KW-1185">Reference proteome</keyword>
<dbReference type="Proteomes" id="UP000476176">
    <property type="component" value="Unassembled WGS sequence"/>
</dbReference>
<evidence type="ECO:0000313" key="10">
    <source>
        <dbReference type="Proteomes" id="UP000433483"/>
    </source>
</evidence>
<dbReference type="Proteomes" id="UP000429523">
    <property type="component" value="Unassembled WGS sequence"/>
</dbReference>
<dbReference type="Proteomes" id="UP000433483">
    <property type="component" value="Unassembled WGS sequence"/>
</dbReference>
<dbReference type="EMBL" id="QXGA01000199">
    <property type="protein sequence ID" value="KAE9150242.1"/>
    <property type="molecule type" value="Genomic_DNA"/>
</dbReference>
<dbReference type="EMBL" id="QXGF01000261">
    <property type="protein sequence ID" value="KAE8943257.1"/>
    <property type="molecule type" value="Genomic_DNA"/>
</dbReference>
<evidence type="ECO:0000313" key="8">
    <source>
        <dbReference type="EMBL" id="KAE9323469.1"/>
    </source>
</evidence>
<evidence type="ECO:0000313" key="14">
    <source>
        <dbReference type="Proteomes" id="UP000460718"/>
    </source>
</evidence>
<evidence type="ECO:0000313" key="4">
    <source>
        <dbReference type="EMBL" id="KAE9150242.1"/>
    </source>
</evidence>
<name>A0A6A4A6K2_9STRA</name>
<organism evidence="7 12">
    <name type="scientific">Phytophthora fragariae</name>
    <dbReference type="NCBI Taxonomy" id="53985"/>
    <lineage>
        <taxon>Eukaryota</taxon>
        <taxon>Sar</taxon>
        <taxon>Stramenopiles</taxon>
        <taxon>Oomycota</taxon>
        <taxon>Peronosporomycetes</taxon>
        <taxon>Peronosporales</taxon>
        <taxon>Peronosporaceae</taxon>
        <taxon>Phytophthora</taxon>
    </lineage>
</organism>
<dbReference type="EMBL" id="QXGD01000176">
    <property type="protein sequence ID" value="KAE9249223.1"/>
    <property type="molecule type" value="Genomic_DNA"/>
</dbReference>
<evidence type="ECO:0000313" key="12">
    <source>
        <dbReference type="Proteomes" id="UP000440367"/>
    </source>
</evidence>
<evidence type="ECO:0000313" key="9">
    <source>
        <dbReference type="Proteomes" id="UP000429523"/>
    </source>
</evidence>
<accession>A0A6A4A6K2</accession>
<dbReference type="EMBL" id="QXGC01000520">
    <property type="protein sequence ID" value="KAE9231540.1"/>
    <property type="molecule type" value="Genomic_DNA"/>
</dbReference>
<dbReference type="EMBL" id="QXFX01000221">
    <property type="protein sequence ID" value="KAE9125026.1"/>
    <property type="molecule type" value="Genomic_DNA"/>
</dbReference>
<proteinExistence type="predicted"/>
<evidence type="ECO:0000313" key="13">
    <source>
        <dbReference type="Proteomes" id="UP000440732"/>
    </source>
</evidence>
<protein>
    <submittedName>
        <fullName evidence="7">Uncharacterized protein</fullName>
    </submittedName>
</protein>